<keyword evidence="3" id="KW-0963">Cytoplasm</keyword>
<evidence type="ECO:0000256" key="2">
    <source>
        <dbReference type="ARBA" id="ARBA00006937"/>
    </source>
</evidence>
<comment type="subcellular location">
    <subcellularLocation>
        <location evidence="1">Cytoplasm</location>
    </subcellularLocation>
</comment>
<dbReference type="FunFam" id="3.30.870.10:FF:000004">
    <property type="entry name" value="protein FAM83H isoform X2"/>
    <property type="match status" value="1"/>
</dbReference>
<keyword evidence="6" id="KW-1185">Reference proteome</keyword>
<dbReference type="GeneTree" id="ENSGT00940000160768"/>
<gene>
    <name evidence="5" type="primary">FAM83A</name>
</gene>
<dbReference type="Ensembl" id="ENSLACT00000010828.1">
    <property type="protein sequence ID" value="ENSLACP00000010748.1"/>
    <property type="gene ID" value="ENSLACG00000009464.1"/>
</dbReference>
<dbReference type="GO" id="GO:0019901">
    <property type="term" value="F:protein kinase binding"/>
    <property type="evidence" value="ECO:0007669"/>
    <property type="project" value="TreeGrafter"/>
</dbReference>
<reference evidence="5" key="3">
    <citation type="submission" date="2025-09" db="UniProtKB">
        <authorList>
            <consortium name="Ensembl"/>
        </authorList>
    </citation>
    <scope>IDENTIFICATION</scope>
</reference>
<evidence type="ECO:0000256" key="1">
    <source>
        <dbReference type="ARBA" id="ARBA00004496"/>
    </source>
</evidence>
<dbReference type="GO" id="GO:0007173">
    <property type="term" value="P:epidermal growth factor receptor signaling pathway"/>
    <property type="evidence" value="ECO:0007669"/>
    <property type="project" value="TreeGrafter"/>
</dbReference>
<dbReference type="Gene3D" id="3.30.870.10">
    <property type="entry name" value="Endonuclease Chain A"/>
    <property type="match status" value="1"/>
</dbReference>
<comment type="similarity">
    <text evidence="2">Belongs to the FAM83 family.</text>
</comment>
<feature type="domain" description="Scaffolding anchor of CK1" evidence="4">
    <location>
        <begin position="20"/>
        <end position="294"/>
    </location>
</feature>
<dbReference type="FunCoup" id="H3AM77">
    <property type="interactions" value="179"/>
</dbReference>
<dbReference type="InterPro" id="IPR050944">
    <property type="entry name" value="FAM83"/>
</dbReference>
<dbReference type="InterPro" id="IPR012461">
    <property type="entry name" value="SACK1"/>
</dbReference>
<dbReference type="SUPFAM" id="SSF56024">
    <property type="entry name" value="Phospholipase D/nuclease"/>
    <property type="match status" value="1"/>
</dbReference>
<dbReference type="GO" id="GO:0005737">
    <property type="term" value="C:cytoplasm"/>
    <property type="evidence" value="ECO:0007669"/>
    <property type="project" value="UniProtKB-SubCell"/>
</dbReference>
<dbReference type="PANTHER" id="PTHR16181:SF29">
    <property type="entry name" value="PROTEIN FAM83A-RELATED"/>
    <property type="match status" value="1"/>
</dbReference>
<dbReference type="HOGENOM" id="CLU_019056_3_1_1"/>
<evidence type="ECO:0000256" key="3">
    <source>
        <dbReference type="ARBA" id="ARBA00022490"/>
    </source>
</evidence>
<name>H3AM77_LATCH</name>
<organism evidence="5 6">
    <name type="scientific">Latimeria chalumnae</name>
    <name type="common">Coelacanth</name>
    <dbReference type="NCBI Taxonomy" id="7897"/>
    <lineage>
        <taxon>Eukaryota</taxon>
        <taxon>Metazoa</taxon>
        <taxon>Chordata</taxon>
        <taxon>Craniata</taxon>
        <taxon>Vertebrata</taxon>
        <taxon>Euteleostomi</taxon>
        <taxon>Coelacanthiformes</taxon>
        <taxon>Coelacanthidae</taxon>
        <taxon>Latimeria</taxon>
    </lineage>
</organism>
<protein>
    <submittedName>
        <fullName evidence="5">Family with sequence similarity 83 member A</fullName>
    </submittedName>
</protein>
<dbReference type="STRING" id="7897.ENSLACP00000010748"/>
<proteinExistence type="inferred from homology"/>
<dbReference type="InParanoid" id="H3AM77"/>
<dbReference type="AlphaFoldDB" id="H3AM77"/>
<reference evidence="6" key="1">
    <citation type="submission" date="2011-08" db="EMBL/GenBank/DDBJ databases">
        <title>The draft genome of Latimeria chalumnae.</title>
        <authorList>
            <person name="Di Palma F."/>
            <person name="Alfoldi J."/>
            <person name="Johnson J."/>
            <person name="Berlin A."/>
            <person name="Gnerre S."/>
            <person name="Jaffe D."/>
            <person name="MacCallum I."/>
            <person name="Young S."/>
            <person name="Walker B.J."/>
            <person name="Lander E."/>
            <person name="Lindblad-Toh K."/>
        </authorList>
    </citation>
    <scope>NUCLEOTIDE SEQUENCE [LARGE SCALE GENOMIC DNA]</scope>
    <source>
        <strain evidence="6">Wild caught</strain>
    </source>
</reference>
<dbReference type="EMBL" id="AFYH01178633">
    <property type="status" value="NOT_ANNOTATED_CDS"/>
    <property type="molecule type" value="Genomic_DNA"/>
</dbReference>
<evidence type="ECO:0000259" key="4">
    <source>
        <dbReference type="Pfam" id="PF07894"/>
    </source>
</evidence>
<dbReference type="Pfam" id="PF07894">
    <property type="entry name" value="SACK1"/>
    <property type="match status" value="1"/>
</dbReference>
<sequence length="416" mass="47642">MYRPKHVGKIKKRLQEVKHRWTKLSEEDFSYSESARLATDALLSGGIEAYQRVLNEEGEVDFLSPSETQYMIENVTEPNSTTQDYLSGESEETQTSDDITLKSDSLISDCSPPALAQGWPMYEKKYYFNGTSKVNVHFQTDRSINIKDTIRQHIKEANKVLAIIMDMFTDIEIFCDLLEATNKRLVPVYLLLDERNLKHFSNMCDDLHITGSHLKNFSIRSVSGNIYCSKTGKKVSGQIQEKVIIIDCEYVLAGSYSFTWLSAHVHRHFITRFSGYIVKQFDEEFHHLYALSKPVIGSDMLQKNPMFLQSNTGSSMASKMETSCTPSDTFNTSYCYSGRQSKETLSKSLLSSTSPLKMPAQRTSSFHDQLGHKLPPRPSYFQAQFHQRNYTSERPAPAILFYNFNTFSTTRVKQKQ</sequence>
<dbReference type="Proteomes" id="UP000008672">
    <property type="component" value="Unassembled WGS sequence"/>
</dbReference>
<accession>H3AM77</accession>
<evidence type="ECO:0000313" key="5">
    <source>
        <dbReference type="Ensembl" id="ENSLACP00000010748.1"/>
    </source>
</evidence>
<reference evidence="5" key="2">
    <citation type="submission" date="2025-08" db="UniProtKB">
        <authorList>
            <consortium name="Ensembl"/>
        </authorList>
    </citation>
    <scope>IDENTIFICATION</scope>
</reference>
<evidence type="ECO:0000313" key="6">
    <source>
        <dbReference type="Proteomes" id="UP000008672"/>
    </source>
</evidence>
<dbReference type="eggNOG" id="ENOG502QQDU">
    <property type="taxonomic scope" value="Eukaryota"/>
</dbReference>
<dbReference type="OMA" id="YSFSWLC"/>
<dbReference type="PANTHER" id="PTHR16181">
    <property type="entry name" value="PROTEIN FAM83A-RELATED"/>
    <property type="match status" value="1"/>
</dbReference>